<dbReference type="Pfam" id="PF07985">
    <property type="entry name" value="SRR1"/>
    <property type="match status" value="1"/>
</dbReference>
<dbReference type="InterPro" id="IPR040044">
    <property type="entry name" value="SRR1L"/>
</dbReference>
<sequence>MTSKQQVDNDGFVTVEKKFKYLSLSGNNNNNNKRTKNKKKGRYYFKDSDDYTLEDLESILSKKRETLIESHFYKDLFDILKEQLLSTKPKEMICYGIGSIQHSKNAQYQFILALLIRDILKDYVDKVSIYDPVMTELDKELSKSHNIHVIDINEDGKRTVSKPTLFYMPHCGRGLYSNTLSVNWDKQSLPNVIMIANRFDMYVGSQLERDLRRECPYLIPAVELVEYTSFPKEFDDNKIFNDLSIITFPKDKVNATTDDFWNNVPIEQEEKS</sequence>
<accession>A0A8H7SCF3</accession>
<evidence type="ECO:0000313" key="3">
    <source>
        <dbReference type="EMBL" id="KAG2226757.1"/>
    </source>
</evidence>
<dbReference type="PANTHER" id="PTHR28626:SF3">
    <property type="entry name" value="SRR1-LIKE PROTEIN"/>
    <property type="match status" value="1"/>
</dbReference>
<dbReference type="InterPro" id="IPR012942">
    <property type="entry name" value="SRR1-like"/>
</dbReference>
<evidence type="ECO:0000259" key="2">
    <source>
        <dbReference type="Pfam" id="PF07985"/>
    </source>
</evidence>
<dbReference type="GO" id="GO:0005634">
    <property type="term" value="C:nucleus"/>
    <property type="evidence" value="ECO:0007669"/>
    <property type="project" value="TreeGrafter"/>
</dbReference>
<gene>
    <name evidence="3" type="ORF">INT45_005722</name>
</gene>
<proteinExistence type="inferred from homology"/>
<name>A0A8H7SCF3_9FUNG</name>
<organism evidence="3 4">
    <name type="scientific">Circinella minor</name>
    <dbReference type="NCBI Taxonomy" id="1195481"/>
    <lineage>
        <taxon>Eukaryota</taxon>
        <taxon>Fungi</taxon>
        <taxon>Fungi incertae sedis</taxon>
        <taxon>Mucoromycota</taxon>
        <taxon>Mucoromycotina</taxon>
        <taxon>Mucoromycetes</taxon>
        <taxon>Mucorales</taxon>
        <taxon>Lichtheimiaceae</taxon>
        <taxon>Circinella</taxon>
    </lineage>
</organism>
<dbReference type="GO" id="GO:0005737">
    <property type="term" value="C:cytoplasm"/>
    <property type="evidence" value="ECO:0007669"/>
    <property type="project" value="TreeGrafter"/>
</dbReference>
<feature type="domain" description="SRR1-like" evidence="2">
    <location>
        <begin position="80"/>
        <end position="246"/>
    </location>
</feature>
<comment type="similarity">
    <text evidence="1">Belongs to the SRR1 family.</text>
</comment>
<evidence type="ECO:0000313" key="4">
    <source>
        <dbReference type="Proteomes" id="UP000646827"/>
    </source>
</evidence>
<dbReference type="AlphaFoldDB" id="A0A8H7SCF3"/>
<keyword evidence="4" id="KW-1185">Reference proteome</keyword>
<protein>
    <recommendedName>
        <fullName evidence="2">SRR1-like domain-containing protein</fullName>
    </recommendedName>
</protein>
<comment type="caution">
    <text evidence="3">The sequence shown here is derived from an EMBL/GenBank/DDBJ whole genome shotgun (WGS) entry which is preliminary data.</text>
</comment>
<reference evidence="3 4" key="1">
    <citation type="submission" date="2020-12" db="EMBL/GenBank/DDBJ databases">
        <title>Metabolic potential, ecology and presence of endohyphal bacteria is reflected in genomic diversity of Mucoromycotina.</title>
        <authorList>
            <person name="Muszewska A."/>
            <person name="Okrasinska A."/>
            <person name="Steczkiewicz K."/>
            <person name="Drgas O."/>
            <person name="Orlowska M."/>
            <person name="Perlinska-Lenart U."/>
            <person name="Aleksandrzak-Piekarczyk T."/>
            <person name="Szatraj K."/>
            <person name="Zielenkiewicz U."/>
            <person name="Pilsyk S."/>
            <person name="Malc E."/>
            <person name="Mieczkowski P."/>
            <person name="Kruszewska J.S."/>
            <person name="Biernat P."/>
            <person name="Pawlowska J."/>
        </authorList>
    </citation>
    <scope>NUCLEOTIDE SEQUENCE [LARGE SCALE GENOMIC DNA]</scope>
    <source>
        <strain evidence="3 4">CBS 142.35</strain>
    </source>
</reference>
<evidence type="ECO:0000256" key="1">
    <source>
        <dbReference type="ARBA" id="ARBA00009856"/>
    </source>
</evidence>
<dbReference type="OrthoDB" id="551431at2759"/>
<dbReference type="Proteomes" id="UP000646827">
    <property type="component" value="Unassembled WGS sequence"/>
</dbReference>
<dbReference type="EMBL" id="JAEPRB010000013">
    <property type="protein sequence ID" value="KAG2226757.1"/>
    <property type="molecule type" value="Genomic_DNA"/>
</dbReference>
<dbReference type="PANTHER" id="PTHR28626">
    <property type="entry name" value="SRR1-LIKE PROTEIN"/>
    <property type="match status" value="1"/>
</dbReference>